<reference evidence="4 5" key="1">
    <citation type="submission" date="2018-03" db="EMBL/GenBank/DDBJ databases">
        <title>Genomic Encyclopedia of Archaeal and Bacterial Type Strains, Phase II (KMG-II): from individual species to whole genera.</title>
        <authorList>
            <person name="Goeker M."/>
        </authorList>
    </citation>
    <scope>NUCLEOTIDE SEQUENCE [LARGE SCALE GENOMIC DNA]</scope>
    <source>
        <strain evidence="4 5">DSM 100673</strain>
    </source>
</reference>
<dbReference type="Gene3D" id="1.10.357.10">
    <property type="entry name" value="Tetracycline Repressor, domain 2"/>
    <property type="match status" value="1"/>
</dbReference>
<evidence type="ECO:0000256" key="1">
    <source>
        <dbReference type="ARBA" id="ARBA00023125"/>
    </source>
</evidence>
<dbReference type="PANTHER" id="PTHR43479">
    <property type="entry name" value="ACREF/ENVCD OPERON REPRESSOR-RELATED"/>
    <property type="match status" value="1"/>
</dbReference>
<dbReference type="PRINTS" id="PR00455">
    <property type="entry name" value="HTHTETR"/>
</dbReference>
<evidence type="ECO:0000259" key="3">
    <source>
        <dbReference type="PROSITE" id="PS50977"/>
    </source>
</evidence>
<dbReference type="InterPro" id="IPR050624">
    <property type="entry name" value="HTH-type_Tx_Regulator"/>
</dbReference>
<dbReference type="Pfam" id="PF00440">
    <property type="entry name" value="TetR_N"/>
    <property type="match status" value="1"/>
</dbReference>
<dbReference type="PROSITE" id="PS50977">
    <property type="entry name" value="HTH_TETR_2"/>
    <property type="match status" value="1"/>
</dbReference>
<dbReference type="SUPFAM" id="SSF46689">
    <property type="entry name" value="Homeodomain-like"/>
    <property type="match status" value="1"/>
</dbReference>
<feature type="domain" description="HTH tetR-type" evidence="3">
    <location>
        <begin position="4"/>
        <end position="64"/>
    </location>
</feature>
<protein>
    <submittedName>
        <fullName evidence="4">TetR family transcriptional regulator</fullName>
    </submittedName>
</protein>
<gene>
    <name evidence="4" type="ORF">CLV88_1055</name>
</gene>
<dbReference type="AlphaFoldDB" id="A0A2P8FCY3"/>
<dbReference type="RefSeq" id="WP_279338347.1">
    <property type="nucleotide sequence ID" value="NZ_PYGJ01000005.1"/>
</dbReference>
<dbReference type="InterPro" id="IPR036271">
    <property type="entry name" value="Tet_transcr_reg_TetR-rel_C_sf"/>
</dbReference>
<evidence type="ECO:0000313" key="5">
    <source>
        <dbReference type="Proteomes" id="UP000240418"/>
    </source>
</evidence>
<dbReference type="PANTHER" id="PTHR43479:SF11">
    <property type="entry name" value="ACREF_ENVCD OPERON REPRESSOR-RELATED"/>
    <property type="match status" value="1"/>
</dbReference>
<comment type="caution">
    <text evidence="4">The sequence shown here is derived from an EMBL/GenBank/DDBJ whole genome shotgun (WGS) entry which is preliminary data.</text>
</comment>
<accession>A0A2P8FCY3</accession>
<keyword evidence="1 2" id="KW-0238">DNA-binding</keyword>
<dbReference type="EMBL" id="PYGJ01000005">
    <property type="protein sequence ID" value="PSL19583.1"/>
    <property type="molecule type" value="Genomic_DNA"/>
</dbReference>
<dbReference type="InterPro" id="IPR001647">
    <property type="entry name" value="HTH_TetR"/>
</dbReference>
<dbReference type="SUPFAM" id="SSF48498">
    <property type="entry name" value="Tetracyclin repressor-like, C-terminal domain"/>
    <property type="match status" value="1"/>
</dbReference>
<dbReference type="InterPro" id="IPR009057">
    <property type="entry name" value="Homeodomain-like_sf"/>
</dbReference>
<dbReference type="Proteomes" id="UP000240418">
    <property type="component" value="Unassembled WGS sequence"/>
</dbReference>
<evidence type="ECO:0000256" key="2">
    <source>
        <dbReference type="PROSITE-ProRule" id="PRU00335"/>
    </source>
</evidence>
<name>A0A2P8FCY3_9RHOB</name>
<organism evidence="4 5">
    <name type="scientific">Shimia abyssi</name>
    <dbReference type="NCBI Taxonomy" id="1662395"/>
    <lineage>
        <taxon>Bacteria</taxon>
        <taxon>Pseudomonadati</taxon>
        <taxon>Pseudomonadota</taxon>
        <taxon>Alphaproteobacteria</taxon>
        <taxon>Rhodobacterales</taxon>
        <taxon>Roseobacteraceae</taxon>
    </lineage>
</organism>
<sequence length="193" mass="21914">MRPQKGKKKIFDAAMELFETQGYFATTVEQITAKAGVSKGLVYNYFPSKEALLVGLIENTTETMNVVAETWTQQETLEASISGFLDGYFQYLASERRFLKLQLTLLLMPELQSVVRQPQQARAQLLLSIMTDWFAEWGSAEPENQARLFLAMLDGIALHYLSVYENYPLVEVKLTLLQTVNDWCRNTSVGSQP</sequence>
<keyword evidence="5" id="KW-1185">Reference proteome</keyword>
<proteinExistence type="predicted"/>
<dbReference type="InterPro" id="IPR023772">
    <property type="entry name" value="DNA-bd_HTH_TetR-type_CS"/>
</dbReference>
<feature type="DNA-binding region" description="H-T-H motif" evidence="2">
    <location>
        <begin position="27"/>
        <end position="46"/>
    </location>
</feature>
<dbReference type="PROSITE" id="PS01081">
    <property type="entry name" value="HTH_TETR_1"/>
    <property type="match status" value="1"/>
</dbReference>
<dbReference type="GO" id="GO:0003677">
    <property type="term" value="F:DNA binding"/>
    <property type="evidence" value="ECO:0007669"/>
    <property type="project" value="UniProtKB-UniRule"/>
</dbReference>
<evidence type="ECO:0000313" key="4">
    <source>
        <dbReference type="EMBL" id="PSL19583.1"/>
    </source>
</evidence>